<sequence>MDQKFVVILVGNSGVGKTSLIHRRINKDFQEGSITSTIGRDIYIDKIEVDNKNIQLNISDTAGQELYNSITASYYRPAKVCIFVASIDNRDSLRDLDKWKIKLENVNTNAKQILAINKIDLMPDIPNAVINNNNENDDQLIPEKEDFLAEVRSVLNKFPNHLFVSAKDGTNIDELFHMSASLALQNAGGNSTGQIDINGSNSNKNKCC</sequence>
<dbReference type="Pfam" id="PF00071">
    <property type="entry name" value="Ras"/>
    <property type="match status" value="1"/>
</dbReference>
<dbReference type="PRINTS" id="PR00449">
    <property type="entry name" value="RASTRNSFRMNG"/>
</dbReference>
<reference evidence="3 4" key="1">
    <citation type="submission" date="2024-04" db="EMBL/GenBank/DDBJ databases">
        <title>Tritrichomonas musculus Genome.</title>
        <authorList>
            <person name="Alves-Ferreira E."/>
            <person name="Grigg M."/>
            <person name="Lorenzi H."/>
            <person name="Galac M."/>
        </authorList>
    </citation>
    <scope>NUCLEOTIDE SEQUENCE [LARGE SCALE GENOMIC DNA]</scope>
    <source>
        <strain evidence="3 4">EAF2021</strain>
    </source>
</reference>
<gene>
    <name evidence="3" type="ORF">M9Y10_044029</name>
</gene>
<evidence type="ECO:0000313" key="3">
    <source>
        <dbReference type="EMBL" id="KAK8884906.1"/>
    </source>
</evidence>
<dbReference type="SMART" id="SM00173">
    <property type="entry name" value="RAS"/>
    <property type="match status" value="1"/>
</dbReference>
<dbReference type="SUPFAM" id="SSF52540">
    <property type="entry name" value="P-loop containing nucleoside triphosphate hydrolases"/>
    <property type="match status" value="1"/>
</dbReference>
<keyword evidence="4" id="KW-1185">Reference proteome</keyword>
<dbReference type="PROSITE" id="PS51421">
    <property type="entry name" value="RAS"/>
    <property type="match status" value="1"/>
</dbReference>
<accession>A0ABR2K1B3</accession>
<dbReference type="InterPro" id="IPR005225">
    <property type="entry name" value="Small_GTP-bd"/>
</dbReference>
<dbReference type="InterPro" id="IPR001806">
    <property type="entry name" value="Small_GTPase"/>
</dbReference>
<name>A0ABR2K1B3_9EUKA</name>
<dbReference type="PANTHER" id="PTHR47977">
    <property type="entry name" value="RAS-RELATED PROTEIN RAB"/>
    <property type="match status" value="1"/>
</dbReference>
<comment type="caution">
    <text evidence="3">The sequence shown here is derived from an EMBL/GenBank/DDBJ whole genome shotgun (WGS) entry which is preliminary data.</text>
</comment>
<dbReference type="Gene3D" id="3.40.50.300">
    <property type="entry name" value="P-loop containing nucleotide triphosphate hydrolases"/>
    <property type="match status" value="1"/>
</dbReference>
<dbReference type="PROSITE" id="PS51419">
    <property type="entry name" value="RAB"/>
    <property type="match status" value="1"/>
</dbReference>
<keyword evidence="1" id="KW-0547">Nucleotide-binding</keyword>
<dbReference type="InterPro" id="IPR027417">
    <property type="entry name" value="P-loop_NTPase"/>
</dbReference>
<evidence type="ECO:0000256" key="2">
    <source>
        <dbReference type="ARBA" id="ARBA00023134"/>
    </source>
</evidence>
<keyword evidence="2" id="KW-0342">GTP-binding</keyword>
<organism evidence="3 4">
    <name type="scientific">Tritrichomonas musculus</name>
    <dbReference type="NCBI Taxonomy" id="1915356"/>
    <lineage>
        <taxon>Eukaryota</taxon>
        <taxon>Metamonada</taxon>
        <taxon>Parabasalia</taxon>
        <taxon>Tritrichomonadida</taxon>
        <taxon>Tritrichomonadidae</taxon>
        <taxon>Tritrichomonas</taxon>
    </lineage>
</organism>
<dbReference type="CDD" id="cd00154">
    <property type="entry name" value="Rab"/>
    <property type="match status" value="1"/>
</dbReference>
<proteinExistence type="predicted"/>
<dbReference type="SMART" id="SM00175">
    <property type="entry name" value="RAB"/>
    <property type="match status" value="1"/>
</dbReference>
<evidence type="ECO:0000256" key="1">
    <source>
        <dbReference type="ARBA" id="ARBA00022741"/>
    </source>
</evidence>
<protein>
    <submittedName>
        <fullName evidence="3">Uncharacterized protein</fullName>
    </submittedName>
</protein>
<dbReference type="EMBL" id="JAPFFF010000008">
    <property type="protein sequence ID" value="KAK8884906.1"/>
    <property type="molecule type" value="Genomic_DNA"/>
</dbReference>
<dbReference type="SMART" id="SM00174">
    <property type="entry name" value="RHO"/>
    <property type="match status" value="1"/>
</dbReference>
<dbReference type="NCBIfam" id="TIGR00231">
    <property type="entry name" value="small_GTP"/>
    <property type="match status" value="1"/>
</dbReference>
<evidence type="ECO:0000313" key="4">
    <source>
        <dbReference type="Proteomes" id="UP001470230"/>
    </source>
</evidence>
<dbReference type="Proteomes" id="UP001470230">
    <property type="component" value="Unassembled WGS sequence"/>
</dbReference>
<dbReference type="InterPro" id="IPR050227">
    <property type="entry name" value="Rab"/>
</dbReference>